<keyword evidence="4" id="KW-0964">Secreted</keyword>
<evidence type="ECO:0000256" key="1">
    <source>
        <dbReference type="ARBA" id="ARBA00004613"/>
    </source>
</evidence>
<dbReference type="Proteomes" id="UP001642360">
    <property type="component" value="Unassembled WGS sequence"/>
</dbReference>
<name>A0ABC8V3I3_9AQUA</name>
<protein>
    <submittedName>
        <fullName evidence="7">Uncharacterized protein</fullName>
    </submittedName>
</protein>
<evidence type="ECO:0000256" key="4">
    <source>
        <dbReference type="ARBA" id="ARBA00022525"/>
    </source>
</evidence>
<keyword evidence="8" id="KW-1185">Reference proteome</keyword>
<comment type="similarity">
    <text evidence="2">Belongs to the plant self-incompatibility (S1) protein family.</text>
</comment>
<evidence type="ECO:0000256" key="5">
    <source>
        <dbReference type="ARBA" id="ARBA00022729"/>
    </source>
</evidence>
<feature type="chain" id="PRO_5044787721" evidence="6">
    <location>
        <begin position="24"/>
        <end position="115"/>
    </location>
</feature>
<comment type="subcellular location">
    <subcellularLocation>
        <location evidence="1">Secreted</location>
    </subcellularLocation>
</comment>
<comment type="caution">
    <text evidence="7">The sequence shown here is derived from an EMBL/GenBank/DDBJ whole genome shotgun (WGS) entry which is preliminary data.</text>
</comment>
<reference evidence="7 8" key="1">
    <citation type="submission" date="2024-02" db="EMBL/GenBank/DDBJ databases">
        <authorList>
            <person name="Vignale AGUSTIN F."/>
            <person name="Sosa J E."/>
            <person name="Modenutti C."/>
        </authorList>
    </citation>
    <scope>NUCLEOTIDE SEQUENCE [LARGE SCALE GENOMIC DNA]</scope>
</reference>
<keyword evidence="5 6" id="KW-0732">Signal</keyword>
<feature type="signal peptide" evidence="6">
    <location>
        <begin position="1"/>
        <end position="23"/>
    </location>
</feature>
<evidence type="ECO:0000313" key="8">
    <source>
        <dbReference type="Proteomes" id="UP001642360"/>
    </source>
</evidence>
<proteinExistence type="inferred from homology"/>
<sequence>MATAFVPLLIFLFCMLMEVYVDTSETLDWTFNTTGVSDATDYMCMVEWDNPRNRNNGFGPVDGYFCPFPKKNCGSNCRWRIQANARYAVYDESSKQWIGDLYWDNLAAAAQFCES</sequence>
<evidence type="ECO:0000256" key="3">
    <source>
        <dbReference type="ARBA" id="ARBA00022471"/>
    </source>
</evidence>
<keyword evidence="3" id="KW-0713">Self-incompatibility</keyword>
<dbReference type="Pfam" id="PF05938">
    <property type="entry name" value="Self-incomp_S1"/>
    <property type="match status" value="1"/>
</dbReference>
<evidence type="ECO:0000256" key="6">
    <source>
        <dbReference type="SAM" id="SignalP"/>
    </source>
</evidence>
<dbReference type="GO" id="GO:0060320">
    <property type="term" value="P:rejection of self pollen"/>
    <property type="evidence" value="ECO:0007669"/>
    <property type="project" value="UniProtKB-KW"/>
</dbReference>
<dbReference type="AlphaFoldDB" id="A0ABC8V3I3"/>
<accession>A0ABC8V3I3</accession>
<dbReference type="GO" id="GO:0005576">
    <property type="term" value="C:extracellular region"/>
    <property type="evidence" value="ECO:0007669"/>
    <property type="project" value="UniProtKB-SubCell"/>
</dbReference>
<gene>
    <name evidence="7" type="ORF">ILEXP_LOCUS58497</name>
</gene>
<evidence type="ECO:0000256" key="2">
    <source>
        <dbReference type="ARBA" id="ARBA00005581"/>
    </source>
</evidence>
<organism evidence="7 8">
    <name type="scientific">Ilex paraguariensis</name>
    <name type="common">yerba mate</name>
    <dbReference type="NCBI Taxonomy" id="185542"/>
    <lineage>
        <taxon>Eukaryota</taxon>
        <taxon>Viridiplantae</taxon>
        <taxon>Streptophyta</taxon>
        <taxon>Embryophyta</taxon>
        <taxon>Tracheophyta</taxon>
        <taxon>Spermatophyta</taxon>
        <taxon>Magnoliopsida</taxon>
        <taxon>eudicotyledons</taxon>
        <taxon>Gunneridae</taxon>
        <taxon>Pentapetalae</taxon>
        <taxon>asterids</taxon>
        <taxon>campanulids</taxon>
        <taxon>Aquifoliales</taxon>
        <taxon>Aquifoliaceae</taxon>
        <taxon>Ilex</taxon>
    </lineage>
</organism>
<dbReference type="InterPro" id="IPR010264">
    <property type="entry name" value="Self-incomp_S1"/>
</dbReference>
<dbReference type="EMBL" id="CAUOFW020010191">
    <property type="protein sequence ID" value="CAK9187883.1"/>
    <property type="molecule type" value="Genomic_DNA"/>
</dbReference>
<evidence type="ECO:0000313" key="7">
    <source>
        <dbReference type="EMBL" id="CAK9187883.1"/>
    </source>
</evidence>